<dbReference type="AlphaFoldDB" id="A0A5C3F6C9"/>
<dbReference type="Proteomes" id="UP000323386">
    <property type="component" value="Unassembled WGS sequence"/>
</dbReference>
<evidence type="ECO:0000256" key="1">
    <source>
        <dbReference type="SAM" id="SignalP"/>
    </source>
</evidence>
<evidence type="ECO:0000313" key="3">
    <source>
        <dbReference type="Proteomes" id="UP000323386"/>
    </source>
</evidence>
<reference evidence="2 3" key="1">
    <citation type="submission" date="2018-03" db="EMBL/GenBank/DDBJ databases">
        <authorList>
            <person name="Guldener U."/>
        </authorList>
    </citation>
    <scope>NUCLEOTIDE SEQUENCE [LARGE SCALE GENOMIC DNA]</scope>
    <source>
        <strain evidence="2 3">DAOM196992</strain>
    </source>
</reference>
<proteinExistence type="predicted"/>
<sequence length="81" mass="7968">MQFTVKTALVLVALVASAGSAMAQGPRQISHGKAGCKIPAPGKIPSGNALGQCPKNDCAAALDLPKFCALCKSAGGTPTGC</sequence>
<feature type="signal peptide" evidence="1">
    <location>
        <begin position="1"/>
        <end position="23"/>
    </location>
</feature>
<feature type="chain" id="PRO_5023023487" evidence="1">
    <location>
        <begin position="24"/>
        <end position="81"/>
    </location>
</feature>
<gene>
    <name evidence="2" type="ORF">PSFLO_04280</name>
</gene>
<keyword evidence="3" id="KW-1185">Reference proteome</keyword>
<protein>
    <submittedName>
        <fullName evidence="2">Uncharacterized protein</fullName>
    </submittedName>
</protein>
<evidence type="ECO:0000313" key="2">
    <source>
        <dbReference type="EMBL" id="SPO38801.1"/>
    </source>
</evidence>
<organism evidence="2 3">
    <name type="scientific">Pseudozyma flocculosa</name>
    <dbReference type="NCBI Taxonomy" id="84751"/>
    <lineage>
        <taxon>Eukaryota</taxon>
        <taxon>Fungi</taxon>
        <taxon>Dikarya</taxon>
        <taxon>Basidiomycota</taxon>
        <taxon>Ustilaginomycotina</taxon>
        <taxon>Ustilaginomycetes</taxon>
        <taxon>Ustilaginales</taxon>
        <taxon>Ustilaginaceae</taxon>
        <taxon>Pseudozyma</taxon>
    </lineage>
</organism>
<name>A0A5C3F6C9_9BASI</name>
<keyword evidence="1" id="KW-0732">Signal</keyword>
<accession>A0A5C3F6C9</accession>
<dbReference type="EMBL" id="OOIP01000011">
    <property type="protein sequence ID" value="SPO38801.1"/>
    <property type="molecule type" value="Genomic_DNA"/>
</dbReference>